<dbReference type="AlphaFoldDB" id="A0AA38CJB0"/>
<proteinExistence type="predicted"/>
<dbReference type="PROSITE" id="PS50102">
    <property type="entry name" value="RRM"/>
    <property type="match status" value="1"/>
</dbReference>
<dbReference type="InterPro" id="IPR012677">
    <property type="entry name" value="Nucleotide-bd_a/b_plait_sf"/>
</dbReference>
<dbReference type="SMART" id="SM00360">
    <property type="entry name" value="RRM"/>
    <property type="match status" value="1"/>
</dbReference>
<organism evidence="4 5">
    <name type="scientific">Taxus chinensis</name>
    <name type="common">Chinese yew</name>
    <name type="synonym">Taxus wallichiana var. chinensis</name>
    <dbReference type="NCBI Taxonomy" id="29808"/>
    <lineage>
        <taxon>Eukaryota</taxon>
        <taxon>Viridiplantae</taxon>
        <taxon>Streptophyta</taxon>
        <taxon>Embryophyta</taxon>
        <taxon>Tracheophyta</taxon>
        <taxon>Spermatophyta</taxon>
        <taxon>Pinopsida</taxon>
        <taxon>Pinidae</taxon>
        <taxon>Conifers II</taxon>
        <taxon>Cupressales</taxon>
        <taxon>Taxaceae</taxon>
        <taxon>Taxus</taxon>
    </lineage>
</organism>
<dbReference type="GO" id="GO:0003723">
    <property type="term" value="F:RNA binding"/>
    <property type="evidence" value="ECO:0007669"/>
    <property type="project" value="UniProtKB-UniRule"/>
</dbReference>
<keyword evidence="5" id="KW-1185">Reference proteome</keyword>
<protein>
    <recommendedName>
        <fullName evidence="3">RRM domain-containing protein</fullName>
    </recommendedName>
</protein>
<dbReference type="InterPro" id="IPR000504">
    <property type="entry name" value="RRM_dom"/>
</dbReference>
<feature type="domain" description="RRM" evidence="3">
    <location>
        <begin position="42"/>
        <end position="120"/>
    </location>
</feature>
<name>A0AA38CJB0_TAXCH</name>
<dbReference type="CDD" id="cd12408">
    <property type="entry name" value="RRM_eIF3G_like"/>
    <property type="match status" value="1"/>
</dbReference>
<reference evidence="4 5" key="1">
    <citation type="journal article" date="2021" name="Nat. Plants">
        <title>The Taxus genome provides insights into paclitaxel biosynthesis.</title>
        <authorList>
            <person name="Xiong X."/>
            <person name="Gou J."/>
            <person name="Liao Q."/>
            <person name="Li Y."/>
            <person name="Zhou Q."/>
            <person name="Bi G."/>
            <person name="Li C."/>
            <person name="Du R."/>
            <person name="Wang X."/>
            <person name="Sun T."/>
            <person name="Guo L."/>
            <person name="Liang H."/>
            <person name="Lu P."/>
            <person name="Wu Y."/>
            <person name="Zhang Z."/>
            <person name="Ro D.K."/>
            <person name="Shang Y."/>
            <person name="Huang S."/>
            <person name="Yan J."/>
        </authorList>
    </citation>
    <scope>NUCLEOTIDE SEQUENCE [LARGE SCALE GENOMIC DNA]</scope>
    <source>
        <strain evidence="4">Ta-2019</strain>
    </source>
</reference>
<evidence type="ECO:0000313" key="4">
    <source>
        <dbReference type="EMBL" id="KAH9302496.1"/>
    </source>
</evidence>
<gene>
    <name evidence="4" type="ORF">KI387_014079</name>
</gene>
<dbReference type="Gene3D" id="3.30.70.330">
    <property type="match status" value="1"/>
</dbReference>
<dbReference type="InterPro" id="IPR034240">
    <property type="entry name" value="eIF3G_RRM"/>
</dbReference>
<evidence type="ECO:0000313" key="5">
    <source>
        <dbReference type="Proteomes" id="UP000824469"/>
    </source>
</evidence>
<keyword evidence="1 2" id="KW-0694">RNA-binding</keyword>
<evidence type="ECO:0000256" key="2">
    <source>
        <dbReference type="PROSITE-ProRule" id="PRU00176"/>
    </source>
</evidence>
<dbReference type="PANTHER" id="PTHR10352">
    <property type="entry name" value="EUKARYOTIC TRANSLATION INITIATION FACTOR 3 SUBUNIT G"/>
    <property type="match status" value="1"/>
</dbReference>
<sequence>VEEALTVLPLLPLLDDQPMSPLSLRGGVDYSSDSIHCKNDENSDQVTNLSEDTRDVDLHNLFKLFRHITHVYVAMDQKMGVSRGLIFVNIVNREDTHRSINKLNGYCYDNLVLKVEWATPRQT</sequence>
<comment type="caution">
    <text evidence="4">The sequence shown here is derived from an EMBL/GenBank/DDBJ whole genome shotgun (WGS) entry which is preliminary data.</text>
</comment>
<evidence type="ECO:0000256" key="1">
    <source>
        <dbReference type="ARBA" id="ARBA00022884"/>
    </source>
</evidence>
<dbReference type="Proteomes" id="UP000824469">
    <property type="component" value="Unassembled WGS sequence"/>
</dbReference>
<feature type="non-terminal residue" evidence="4">
    <location>
        <position position="1"/>
    </location>
</feature>
<dbReference type="Pfam" id="PF00076">
    <property type="entry name" value="RRM_1"/>
    <property type="match status" value="1"/>
</dbReference>
<dbReference type="InterPro" id="IPR035979">
    <property type="entry name" value="RBD_domain_sf"/>
</dbReference>
<dbReference type="EMBL" id="JAHRHJ020000009">
    <property type="protein sequence ID" value="KAH9302496.1"/>
    <property type="molecule type" value="Genomic_DNA"/>
</dbReference>
<accession>A0AA38CJB0</accession>
<evidence type="ECO:0000259" key="3">
    <source>
        <dbReference type="PROSITE" id="PS50102"/>
    </source>
</evidence>
<dbReference type="SUPFAM" id="SSF54928">
    <property type="entry name" value="RNA-binding domain, RBD"/>
    <property type="match status" value="1"/>
</dbReference>